<accession>A0A0A9F2Q5</accession>
<organism evidence="1">
    <name type="scientific">Arundo donax</name>
    <name type="common">Giant reed</name>
    <name type="synonym">Donax arundinaceus</name>
    <dbReference type="NCBI Taxonomy" id="35708"/>
    <lineage>
        <taxon>Eukaryota</taxon>
        <taxon>Viridiplantae</taxon>
        <taxon>Streptophyta</taxon>
        <taxon>Embryophyta</taxon>
        <taxon>Tracheophyta</taxon>
        <taxon>Spermatophyta</taxon>
        <taxon>Magnoliopsida</taxon>
        <taxon>Liliopsida</taxon>
        <taxon>Poales</taxon>
        <taxon>Poaceae</taxon>
        <taxon>PACMAD clade</taxon>
        <taxon>Arundinoideae</taxon>
        <taxon>Arundineae</taxon>
        <taxon>Arundo</taxon>
    </lineage>
</organism>
<evidence type="ECO:0000313" key="1">
    <source>
        <dbReference type="EMBL" id="JAE04426.1"/>
    </source>
</evidence>
<protein>
    <submittedName>
        <fullName evidence="1">Uncharacterized protein</fullName>
    </submittedName>
</protein>
<sequence length="52" mass="6217">MHARRSDISKILSYQALVMMLVFFHTHQQTTRRSPTHEEVLCFRILIRCTTL</sequence>
<reference evidence="1" key="2">
    <citation type="journal article" date="2015" name="Data Brief">
        <title>Shoot transcriptome of the giant reed, Arundo donax.</title>
        <authorList>
            <person name="Barrero R.A."/>
            <person name="Guerrero F.D."/>
            <person name="Moolhuijzen P."/>
            <person name="Goolsby J.A."/>
            <person name="Tidwell J."/>
            <person name="Bellgard S.E."/>
            <person name="Bellgard M.I."/>
        </authorList>
    </citation>
    <scope>NUCLEOTIDE SEQUENCE</scope>
    <source>
        <tissue evidence="1">Shoot tissue taken approximately 20 cm above the soil surface</tissue>
    </source>
</reference>
<dbReference type="AlphaFoldDB" id="A0A0A9F2Q5"/>
<proteinExistence type="predicted"/>
<reference evidence="1" key="1">
    <citation type="submission" date="2014-09" db="EMBL/GenBank/DDBJ databases">
        <authorList>
            <person name="Magalhaes I.L.F."/>
            <person name="Oliveira U."/>
            <person name="Santos F.R."/>
            <person name="Vidigal T.H.D.A."/>
            <person name="Brescovit A.D."/>
            <person name="Santos A.J."/>
        </authorList>
    </citation>
    <scope>NUCLEOTIDE SEQUENCE</scope>
    <source>
        <tissue evidence="1">Shoot tissue taken approximately 20 cm above the soil surface</tissue>
    </source>
</reference>
<dbReference type="EMBL" id="GBRH01193470">
    <property type="protein sequence ID" value="JAE04426.1"/>
    <property type="molecule type" value="Transcribed_RNA"/>
</dbReference>
<name>A0A0A9F2Q5_ARUDO</name>